<proteinExistence type="predicted"/>
<evidence type="ECO:0000313" key="3">
    <source>
        <dbReference type="Proteomes" id="UP000325081"/>
    </source>
</evidence>
<gene>
    <name evidence="2" type="ORF">STAS_32271</name>
</gene>
<reference evidence="3" key="1">
    <citation type="journal article" date="2019" name="Curr. Biol.">
        <title>Genome Sequence of Striga asiatica Provides Insight into the Evolution of Plant Parasitism.</title>
        <authorList>
            <person name="Yoshida S."/>
            <person name="Kim S."/>
            <person name="Wafula E.K."/>
            <person name="Tanskanen J."/>
            <person name="Kim Y.M."/>
            <person name="Honaas L."/>
            <person name="Yang Z."/>
            <person name="Spallek T."/>
            <person name="Conn C.E."/>
            <person name="Ichihashi Y."/>
            <person name="Cheong K."/>
            <person name="Cui S."/>
            <person name="Der J.P."/>
            <person name="Gundlach H."/>
            <person name="Jiao Y."/>
            <person name="Hori C."/>
            <person name="Ishida J.K."/>
            <person name="Kasahara H."/>
            <person name="Kiba T."/>
            <person name="Kim M.S."/>
            <person name="Koo N."/>
            <person name="Laohavisit A."/>
            <person name="Lee Y.H."/>
            <person name="Lumba S."/>
            <person name="McCourt P."/>
            <person name="Mortimer J.C."/>
            <person name="Mutuku J.M."/>
            <person name="Nomura T."/>
            <person name="Sasaki-Sekimoto Y."/>
            <person name="Seto Y."/>
            <person name="Wang Y."/>
            <person name="Wakatake T."/>
            <person name="Sakakibara H."/>
            <person name="Demura T."/>
            <person name="Yamaguchi S."/>
            <person name="Yoneyama K."/>
            <person name="Manabe R.I."/>
            <person name="Nelson D.C."/>
            <person name="Schulman A.H."/>
            <person name="Timko M.P."/>
            <person name="dePamphilis C.W."/>
            <person name="Choi D."/>
            <person name="Shirasu K."/>
        </authorList>
    </citation>
    <scope>NUCLEOTIDE SEQUENCE [LARGE SCALE GENOMIC DNA]</scope>
    <source>
        <strain evidence="3">cv. UVA1</strain>
    </source>
</reference>
<dbReference type="EMBL" id="BKCP01011403">
    <property type="protein sequence ID" value="GER54660.1"/>
    <property type="molecule type" value="Genomic_DNA"/>
</dbReference>
<comment type="caution">
    <text evidence="2">The sequence shown here is derived from an EMBL/GenBank/DDBJ whole genome shotgun (WGS) entry which is preliminary data.</text>
</comment>
<evidence type="ECO:0000256" key="1">
    <source>
        <dbReference type="SAM" id="MobiDB-lite"/>
    </source>
</evidence>
<evidence type="ECO:0000313" key="2">
    <source>
        <dbReference type="EMBL" id="GER54660.1"/>
    </source>
</evidence>
<name>A0A5A7RBK4_STRAF</name>
<dbReference type="AlphaFoldDB" id="A0A5A7RBK4"/>
<sequence>MAIFEKGASCGKHMTSPWDEKPEKNHQALMDENRSPPFKLSSETSMGNRDHPITPLFLLLCITTDAHSNKTIAANIGSKIGVCPFFQLLHTDSEQTMPSKLPMELFSFHISIPLRIPSTARGKLMFEGPTLTTRSPEFSAPTTKSA</sequence>
<feature type="region of interest" description="Disordered" evidence="1">
    <location>
        <begin position="1"/>
        <end position="23"/>
    </location>
</feature>
<accession>A0A5A7RBK4</accession>
<organism evidence="2 3">
    <name type="scientific">Striga asiatica</name>
    <name type="common">Asiatic witchweed</name>
    <name type="synonym">Buchnera asiatica</name>
    <dbReference type="NCBI Taxonomy" id="4170"/>
    <lineage>
        <taxon>Eukaryota</taxon>
        <taxon>Viridiplantae</taxon>
        <taxon>Streptophyta</taxon>
        <taxon>Embryophyta</taxon>
        <taxon>Tracheophyta</taxon>
        <taxon>Spermatophyta</taxon>
        <taxon>Magnoliopsida</taxon>
        <taxon>eudicotyledons</taxon>
        <taxon>Gunneridae</taxon>
        <taxon>Pentapetalae</taxon>
        <taxon>asterids</taxon>
        <taxon>lamiids</taxon>
        <taxon>Lamiales</taxon>
        <taxon>Orobanchaceae</taxon>
        <taxon>Buchnereae</taxon>
        <taxon>Striga</taxon>
    </lineage>
</organism>
<protein>
    <submittedName>
        <fullName evidence="2">Cyclic AMP-dependent transcription factor ATF-2</fullName>
    </submittedName>
</protein>
<keyword evidence="3" id="KW-1185">Reference proteome</keyword>
<dbReference type="Proteomes" id="UP000325081">
    <property type="component" value="Unassembled WGS sequence"/>
</dbReference>